<evidence type="ECO:0000256" key="6">
    <source>
        <dbReference type="ARBA" id="ARBA00022553"/>
    </source>
</evidence>
<reference evidence="14" key="1">
    <citation type="journal article" date="2022" name="Cell">
        <title>Design, construction, and in vivo augmentation of a complex gut microbiome.</title>
        <authorList>
            <person name="Cheng A.G."/>
            <person name="Ho P.Y."/>
            <person name="Aranda-Diaz A."/>
            <person name="Jain S."/>
            <person name="Yu F.B."/>
            <person name="Meng X."/>
            <person name="Wang M."/>
            <person name="Iakiviak M."/>
            <person name="Nagashima K."/>
            <person name="Zhao A."/>
            <person name="Murugkar P."/>
            <person name="Patil A."/>
            <person name="Atabakhsh K."/>
            <person name="Weakley A."/>
            <person name="Yan J."/>
            <person name="Brumbaugh A.R."/>
            <person name="Higginbottom S."/>
            <person name="Dimas A."/>
            <person name="Shiver A.L."/>
            <person name="Deutschbauer A."/>
            <person name="Neff N."/>
            <person name="Sonnenburg J.L."/>
            <person name="Huang K.C."/>
            <person name="Fischbach M.A."/>
        </authorList>
    </citation>
    <scope>NUCLEOTIDE SEQUENCE</scope>
    <source>
        <strain evidence="14">DSM 19829</strain>
    </source>
</reference>
<keyword evidence="11" id="KW-0472">Membrane</keyword>
<feature type="transmembrane region" description="Helical" evidence="11">
    <location>
        <begin position="6"/>
        <end position="30"/>
    </location>
</feature>
<evidence type="ECO:0000259" key="12">
    <source>
        <dbReference type="Pfam" id="PF00725"/>
    </source>
</evidence>
<dbReference type="InterPro" id="IPR022694">
    <property type="entry name" value="3-OHacyl-CoA_DH"/>
</dbReference>
<evidence type="ECO:0000256" key="1">
    <source>
        <dbReference type="ARBA" id="ARBA00004496"/>
    </source>
</evidence>
<evidence type="ECO:0000256" key="11">
    <source>
        <dbReference type="SAM" id="Phobius"/>
    </source>
</evidence>
<dbReference type="InterPro" id="IPR036291">
    <property type="entry name" value="NAD(P)-bd_dom_sf"/>
</dbReference>
<dbReference type="Proteomes" id="UP001060164">
    <property type="component" value="Chromosome"/>
</dbReference>
<evidence type="ECO:0000313" key="14">
    <source>
        <dbReference type="EMBL" id="UWP58316.1"/>
    </source>
</evidence>
<name>A0ABY5VDJ8_9FIRM</name>
<dbReference type="EMBL" id="CP102290">
    <property type="protein sequence ID" value="UWP58316.1"/>
    <property type="molecule type" value="Genomic_DNA"/>
</dbReference>
<evidence type="ECO:0000256" key="7">
    <source>
        <dbReference type="ARBA" id="ARBA00023002"/>
    </source>
</evidence>
<feature type="domain" description="3-hydroxyacyl-CoA dehydrogenase C-terminal" evidence="12">
    <location>
        <begin position="190"/>
        <end position="288"/>
    </location>
</feature>
<dbReference type="Pfam" id="PF02737">
    <property type="entry name" value="3HCDH_N"/>
    <property type="match status" value="1"/>
</dbReference>
<evidence type="ECO:0000256" key="3">
    <source>
        <dbReference type="ARBA" id="ARBA00009463"/>
    </source>
</evidence>
<accession>A0ABY5VDJ8</accession>
<dbReference type="PROSITE" id="PS00067">
    <property type="entry name" value="3HCDH"/>
    <property type="match status" value="1"/>
</dbReference>
<feature type="domain" description="3-hydroxyacyl-CoA dehydrogenase NAD binding" evidence="13">
    <location>
        <begin position="8"/>
        <end position="186"/>
    </location>
</feature>
<evidence type="ECO:0000256" key="9">
    <source>
        <dbReference type="ARBA" id="ARBA00038962"/>
    </source>
</evidence>
<dbReference type="InterPro" id="IPR013328">
    <property type="entry name" value="6PGD_dom2"/>
</dbReference>
<dbReference type="PANTHER" id="PTHR48075:SF1">
    <property type="entry name" value="LAMBDA-CRYSTALLIN HOMOLOG"/>
    <property type="match status" value="1"/>
</dbReference>
<comment type="similarity">
    <text evidence="3">Belongs to the 3-hydroxyacyl-CoA dehydrogenase family.</text>
</comment>
<dbReference type="SUPFAM" id="SSF48179">
    <property type="entry name" value="6-phosphogluconate dehydrogenase C-terminal domain-like"/>
    <property type="match status" value="1"/>
</dbReference>
<keyword evidence="11" id="KW-0812">Transmembrane</keyword>
<dbReference type="SUPFAM" id="SSF51735">
    <property type="entry name" value="NAD(P)-binding Rossmann-fold domains"/>
    <property type="match status" value="1"/>
</dbReference>
<proteinExistence type="inferred from homology"/>
<dbReference type="InterPro" id="IPR006180">
    <property type="entry name" value="3-OHacyl-CoA_DH_CS"/>
</dbReference>
<organism evidence="14 15">
    <name type="scientific">Ruminococcus gauvreauii</name>
    <dbReference type="NCBI Taxonomy" id="438033"/>
    <lineage>
        <taxon>Bacteria</taxon>
        <taxon>Bacillati</taxon>
        <taxon>Bacillota</taxon>
        <taxon>Clostridia</taxon>
        <taxon>Eubacteriales</taxon>
        <taxon>Oscillospiraceae</taxon>
        <taxon>Ruminococcus</taxon>
    </lineage>
</organism>
<keyword evidence="7" id="KW-0560">Oxidoreductase</keyword>
<evidence type="ECO:0000256" key="2">
    <source>
        <dbReference type="ARBA" id="ARBA00005086"/>
    </source>
</evidence>
<gene>
    <name evidence="14" type="ORF">NQ502_13110</name>
</gene>
<dbReference type="PIRSF" id="PIRSF000105">
    <property type="entry name" value="HCDH"/>
    <property type="match status" value="1"/>
</dbReference>
<evidence type="ECO:0000256" key="8">
    <source>
        <dbReference type="ARBA" id="ARBA00023027"/>
    </source>
</evidence>
<evidence type="ECO:0000313" key="15">
    <source>
        <dbReference type="Proteomes" id="UP001060164"/>
    </source>
</evidence>
<dbReference type="PANTHER" id="PTHR48075">
    <property type="entry name" value="3-HYDROXYACYL-COA DEHYDROGENASE FAMILY PROTEIN"/>
    <property type="match status" value="1"/>
</dbReference>
<dbReference type="Gene3D" id="3.40.50.720">
    <property type="entry name" value="NAD(P)-binding Rossmann-like Domain"/>
    <property type="match status" value="1"/>
</dbReference>
<evidence type="ECO:0000256" key="5">
    <source>
        <dbReference type="ARBA" id="ARBA00022490"/>
    </source>
</evidence>
<dbReference type="InterPro" id="IPR008927">
    <property type="entry name" value="6-PGluconate_DH-like_C_sf"/>
</dbReference>
<dbReference type="InterPro" id="IPR006176">
    <property type="entry name" value="3-OHacyl-CoA_DH_NAD-bd"/>
</dbReference>
<keyword evidence="11" id="KW-1133">Transmembrane helix</keyword>
<evidence type="ECO:0000256" key="10">
    <source>
        <dbReference type="ARBA" id="ARBA00042709"/>
    </source>
</evidence>
<dbReference type="EC" id="1.1.1.45" evidence="9"/>
<comment type="pathway">
    <text evidence="2">Lipid metabolism; butanoate metabolism.</text>
</comment>
<keyword evidence="15" id="KW-1185">Reference proteome</keyword>
<protein>
    <recommendedName>
        <fullName evidence="10">L-gulonate 3-dehydrogenase</fullName>
        <ecNumber evidence="9">1.1.1.45</ecNumber>
    </recommendedName>
    <alternativeName>
        <fullName evidence="10">L-gulonate 3-dehydrogenase</fullName>
    </alternativeName>
</protein>
<keyword evidence="8" id="KW-0520">NAD</keyword>
<keyword evidence="5" id="KW-0963">Cytoplasm</keyword>
<keyword evidence="6" id="KW-0597">Phosphoprotein</keyword>
<comment type="subcellular location">
    <subcellularLocation>
        <location evidence="1">Cytoplasm</location>
    </subcellularLocation>
</comment>
<comment type="subunit">
    <text evidence="4">Homodimer.</text>
</comment>
<dbReference type="RefSeq" id="WP_028529423.1">
    <property type="nucleotide sequence ID" value="NZ_CABLBR010000024.1"/>
</dbReference>
<dbReference type="InterPro" id="IPR006108">
    <property type="entry name" value="3HC_DH_C"/>
</dbReference>
<dbReference type="Pfam" id="PF00725">
    <property type="entry name" value="3HCDH"/>
    <property type="match status" value="1"/>
</dbReference>
<evidence type="ECO:0000259" key="13">
    <source>
        <dbReference type="Pfam" id="PF02737"/>
    </source>
</evidence>
<evidence type="ECO:0000256" key="4">
    <source>
        <dbReference type="ARBA" id="ARBA00011738"/>
    </source>
</evidence>
<sequence length="315" mass="35584">MKIDDINNIAIIGTGMIGASLAALFTGNGYRTTMLAMSERGEKTGLVRYQTHYQDLAQKGLVTEAQAAICRSYLTITRDIDAIRDADFIVECLAENLELKHRIYQRVEEHCDKFRAIVSTTSAISPKDLCSKIKAKERLAVAHPYNPPHLVPCVEIVPSEHTSPETIQIIETFLRSVGREPVTMQKEAPGFIANRLQHALFREAVYMVEAGIASPEAIDQALRTSFAPRYTSIGIFEHFDYAGLDMIISIEDYLFPTLCNARETQGLIRERCERGELGFKTGRGVYDWSKKDADDFRRRSSEPYFNCFNWSLPTE</sequence>
<dbReference type="Gene3D" id="1.10.1040.10">
    <property type="entry name" value="N-(1-d-carboxylethyl)-l-norvaline Dehydrogenase, domain 2"/>
    <property type="match status" value="1"/>
</dbReference>